<proteinExistence type="predicted"/>
<reference evidence="1" key="1">
    <citation type="journal article" date="2021" name="Proc. Natl. Acad. Sci. U.S.A.">
        <title>A Catalog of Tens of Thousands of Viruses from Human Metagenomes Reveals Hidden Associations with Chronic Diseases.</title>
        <authorList>
            <person name="Tisza M.J."/>
            <person name="Buck C.B."/>
        </authorList>
    </citation>
    <scope>NUCLEOTIDE SEQUENCE</scope>
    <source>
        <strain evidence="1">CtLOE2</strain>
    </source>
</reference>
<protein>
    <submittedName>
        <fullName evidence="1">HNH endonuclease bacteriophage, HNH Endonuclease, DNA.52A</fullName>
    </submittedName>
</protein>
<accession>A0A8S5PE59</accession>
<sequence length="151" mass="17885">MHFEVMPRQIHSIEKRILTREDLNLSYNDMAAHKEWGDRLNYLSLFDKGYVSPRQFSNPFYKSRMWRNLREEIIARDMGYDLGCPGVPIEGPIIVHHMIPLVEDDILDWNEDLLLNPDLLISTSIETHNIIHYGRRVEELVERKPGDTNLW</sequence>
<dbReference type="EMBL" id="BK015411">
    <property type="protein sequence ID" value="DAE05471.1"/>
    <property type="molecule type" value="Genomic_DNA"/>
</dbReference>
<keyword evidence="1" id="KW-0540">Nuclease</keyword>
<organism evidence="1">
    <name type="scientific">Siphoviridae sp. ctLOE2</name>
    <dbReference type="NCBI Taxonomy" id="2825454"/>
    <lineage>
        <taxon>Viruses</taxon>
        <taxon>Duplodnaviria</taxon>
        <taxon>Heunggongvirae</taxon>
        <taxon>Uroviricota</taxon>
        <taxon>Caudoviricetes</taxon>
    </lineage>
</organism>
<keyword evidence="1" id="KW-0378">Hydrolase</keyword>
<evidence type="ECO:0000313" key="1">
    <source>
        <dbReference type="EMBL" id="DAE05471.1"/>
    </source>
</evidence>
<name>A0A8S5PE59_9CAUD</name>
<keyword evidence="1" id="KW-0255">Endonuclease</keyword>
<dbReference type="GO" id="GO:0004519">
    <property type="term" value="F:endonuclease activity"/>
    <property type="evidence" value="ECO:0007669"/>
    <property type="project" value="UniProtKB-KW"/>
</dbReference>